<dbReference type="Proteomes" id="UP000500870">
    <property type="component" value="Chromosome 1"/>
</dbReference>
<sequence>MTTITKRAPTVPTVQQIITEEHADLLKDIASFLALSLFITAVLIWAY</sequence>
<keyword evidence="1" id="KW-1133">Transmembrane helix</keyword>
<keyword evidence="1" id="KW-0812">Transmembrane</keyword>
<proteinExistence type="predicted"/>
<dbReference type="AlphaFoldDB" id="A0A6H0ZN22"/>
<evidence type="ECO:0000313" key="3">
    <source>
        <dbReference type="Proteomes" id="UP000500870"/>
    </source>
</evidence>
<keyword evidence="1" id="KW-0472">Membrane</keyword>
<evidence type="ECO:0000256" key="1">
    <source>
        <dbReference type="SAM" id="Phobius"/>
    </source>
</evidence>
<gene>
    <name evidence="2" type="ORF">FOB41_10080</name>
</gene>
<accession>A0A6H0ZN22</accession>
<dbReference type="EMBL" id="CP050898">
    <property type="protein sequence ID" value="QIX21457.1"/>
    <property type="molecule type" value="Genomic_DNA"/>
</dbReference>
<reference evidence="2 3" key="1">
    <citation type="submission" date="2020-04" db="EMBL/GenBank/DDBJ databases">
        <title>FDA dAtabase for Regulatory Grade micrObial Sequences (FDA-ARGOS): Supporting development and validation of Infectious Disease Dx tests.</title>
        <authorList>
            <person name="Sciortino C."/>
            <person name="Tallon L."/>
            <person name="Sadzewicz L."/>
            <person name="Vavikolanu K."/>
            <person name="Mehta A."/>
            <person name="Aluvathingal J."/>
            <person name="Nadendla S."/>
            <person name="Nandy P."/>
            <person name="Geyer C."/>
            <person name="Yan Y."/>
            <person name="Sichtig H."/>
        </authorList>
    </citation>
    <scope>NUCLEOTIDE SEQUENCE [LARGE SCALE GENOMIC DNA]</scope>
    <source>
        <strain evidence="2 3">FDAARGOS_633</strain>
    </source>
</reference>
<organism evidence="2 3">
    <name type="scientific">Agrobacterium pusense</name>
    <dbReference type="NCBI Taxonomy" id="648995"/>
    <lineage>
        <taxon>Bacteria</taxon>
        <taxon>Pseudomonadati</taxon>
        <taxon>Pseudomonadota</taxon>
        <taxon>Alphaproteobacteria</taxon>
        <taxon>Hyphomicrobiales</taxon>
        <taxon>Rhizobiaceae</taxon>
        <taxon>Rhizobium/Agrobacterium group</taxon>
        <taxon>Agrobacterium</taxon>
    </lineage>
</organism>
<protein>
    <submittedName>
        <fullName evidence="2">Uncharacterized protein</fullName>
    </submittedName>
</protein>
<evidence type="ECO:0000313" key="2">
    <source>
        <dbReference type="EMBL" id="QIX21457.1"/>
    </source>
</evidence>
<dbReference type="RefSeq" id="WP_177319229.1">
    <property type="nucleotide sequence ID" value="NZ_CP050898.1"/>
</dbReference>
<feature type="transmembrane region" description="Helical" evidence="1">
    <location>
        <begin position="29"/>
        <end position="46"/>
    </location>
</feature>
<name>A0A6H0ZN22_9HYPH</name>